<keyword evidence="4 7" id="KW-0812">Transmembrane</keyword>
<evidence type="ECO:0000256" key="7">
    <source>
        <dbReference type="RuleBase" id="RU363032"/>
    </source>
</evidence>
<proteinExistence type="inferred from homology"/>
<evidence type="ECO:0000313" key="10">
    <source>
        <dbReference type="Proteomes" id="UP001183410"/>
    </source>
</evidence>
<feature type="transmembrane region" description="Helical" evidence="7">
    <location>
        <begin position="297"/>
        <end position="320"/>
    </location>
</feature>
<accession>A0ABU2JU80</accession>
<feature type="transmembrane region" description="Helical" evidence="7">
    <location>
        <begin position="155"/>
        <end position="181"/>
    </location>
</feature>
<dbReference type="InterPro" id="IPR035906">
    <property type="entry name" value="MetI-like_sf"/>
</dbReference>
<dbReference type="PROSITE" id="PS50928">
    <property type="entry name" value="ABC_TM1"/>
    <property type="match status" value="1"/>
</dbReference>
<dbReference type="PANTHER" id="PTHR43163:SF6">
    <property type="entry name" value="DIPEPTIDE TRANSPORT SYSTEM PERMEASE PROTEIN DPPB-RELATED"/>
    <property type="match status" value="1"/>
</dbReference>
<keyword evidence="6 7" id="KW-0472">Membrane</keyword>
<comment type="similarity">
    <text evidence="7">Belongs to the binding-protein-dependent transport system permease family.</text>
</comment>
<gene>
    <name evidence="9" type="ORF">RM844_19860</name>
</gene>
<keyword evidence="2 7" id="KW-0813">Transport</keyword>
<comment type="subcellular location">
    <subcellularLocation>
        <location evidence="1 7">Cell membrane</location>
        <topology evidence="1 7">Multi-pass membrane protein</topology>
    </subcellularLocation>
</comment>
<dbReference type="RefSeq" id="WP_311668630.1">
    <property type="nucleotide sequence ID" value="NZ_JAVREO010000011.1"/>
</dbReference>
<dbReference type="PANTHER" id="PTHR43163">
    <property type="entry name" value="DIPEPTIDE TRANSPORT SYSTEM PERMEASE PROTEIN DPPB-RELATED"/>
    <property type="match status" value="1"/>
</dbReference>
<feature type="transmembrane region" description="Helical" evidence="7">
    <location>
        <begin position="251"/>
        <end position="277"/>
    </location>
</feature>
<keyword evidence="10" id="KW-1185">Reference proteome</keyword>
<feature type="transmembrane region" description="Helical" evidence="7">
    <location>
        <begin position="193"/>
        <end position="217"/>
    </location>
</feature>
<dbReference type="Pfam" id="PF19300">
    <property type="entry name" value="BPD_transp_1_N"/>
    <property type="match status" value="1"/>
</dbReference>
<feature type="domain" description="ABC transmembrane type-1" evidence="8">
    <location>
        <begin position="119"/>
        <end position="320"/>
    </location>
</feature>
<evidence type="ECO:0000259" key="8">
    <source>
        <dbReference type="PROSITE" id="PS50928"/>
    </source>
</evidence>
<evidence type="ECO:0000256" key="1">
    <source>
        <dbReference type="ARBA" id="ARBA00004651"/>
    </source>
</evidence>
<comment type="caution">
    <text evidence="9">The sequence shown here is derived from an EMBL/GenBank/DDBJ whole genome shotgun (WGS) entry which is preliminary data.</text>
</comment>
<evidence type="ECO:0000256" key="2">
    <source>
        <dbReference type="ARBA" id="ARBA00022448"/>
    </source>
</evidence>
<name>A0ABU2JU80_9ACTN</name>
<dbReference type="Proteomes" id="UP001183410">
    <property type="component" value="Unassembled WGS sequence"/>
</dbReference>
<dbReference type="CDD" id="cd06261">
    <property type="entry name" value="TM_PBP2"/>
    <property type="match status" value="1"/>
</dbReference>
<dbReference type="InterPro" id="IPR045621">
    <property type="entry name" value="BPD_transp_1_N"/>
</dbReference>
<evidence type="ECO:0000256" key="6">
    <source>
        <dbReference type="ARBA" id="ARBA00023136"/>
    </source>
</evidence>
<sequence>MAATLERARPAAAGARRGLAGYLARRIGTFAAVLLAAYTLAFFLLYALPSDPVALMLERRSGGAGGGTPEQLAALRAAHGLDEPLLTRYFRTLGQFLGGDLGSSFQSGQPVPELLAAVAPNTLSLAGAGLAIAVPFSLALALLTSWRRDSAPHRVLVNVPALIAAVPAFWLGLLLVQLFSFTLGWVPSTGGEGLAGLALPAVALALPVSAALTAVLVRGLDDVQQAPFVELLRARGLPWRRIYLRHVARNALLPFVTLAGLTVGGLLVGTVITETVFARAGLGRLLASAVETRDAPVVLAIAVLAGLVFAAVNLLVDLLYPLLDPRLRRQDGGVPA</sequence>
<keyword evidence="3" id="KW-1003">Cell membrane</keyword>
<keyword evidence="5 7" id="KW-1133">Transmembrane helix</keyword>
<evidence type="ECO:0000256" key="4">
    <source>
        <dbReference type="ARBA" id="ARBA00022692"/>
    </source>
</evidence>
<dbReference type="Pfam" id="PF00528">
    <property type="entry name" value="BPD_transp_1"/>
    <property type="match status" value="1"/>
</dbReference>
<dbReference type="Gene3D" id="1.10.3720.10">
    <property type="entry name" value="MetI-like"/>
    <property type="match status" value="1"/>
</dbReference>
<evidence type="ECO:0000313" key="9">
    <source>
        <dbReference type="EMBL" id="MDT0268546.1"/>
    </source>
</evidence>
<dbReference type="SUPFAM" id="SSF161098">
    <property type="entry name" value="MetI-like"/>
    <property type="match status" value="1"/>
</dbReference>
<dbReference type="EMBL" id="JAVREO010000011">
    <property type="protein sequence ID" value="MDT0268546.1"/>
    <property type="molecule type" value="Genomic_DNA"/>
</dbReference>
<dbReference type="InterPro" id="IPR000515">
    <property type="entry name" value="MetI-like"/>
</dbReference>
<reference evidence="10" key="1">
    <citation type="submission" date="2023-07" db="EMBL/GenBank/DDBJ databases">
        <title>30 novel species of actinomycetes from the DSMZ collection.</title>
        <authorList>
            <person name="Nouioui I."/>
        </authorList>
    </citation>
    <scope>NUCLEOTIDE SEQUENCE [LARGE SCALE GENOMIC DNA]</scope>
    <source>
        <strain evidence="10">DSM 44915</strain>
    </source>
</reference>
<feature type="transmembrane region" description="Helical" evidence="7">
    <location>
        <begin position="27"/>
        <end position="48"/>
    </location>
</feature>
<feature type="transmembrane region" description="Helical" evidence="7">
    <location>
        <begin position="123"/>
        <end position="143"/>
    </location>
</feature>
<organism evidence="9 10">
    <name type="scientific">Streptomyces chisholmiae</name>
    <dbReference type="NCBI Taxonomy" id="3075540"/>
    <lineage>
        <taxon>Bacteria</taxon>
        <taxon>Bacillati</taxon>
        <taxon>Actinomycetota</taxon>
        <taxon>Actinomycetes</taxon>
        <taxon>Kitasatosporales</taxon>
        <taxon>Streptomycetaceae</taxon>
        <taxon>Streptomyces</taxon>
    </lineage>
</organism>
<evidence type="ECO:0000256" key="3">
    <source>
        <dbReference type="ARBA" id="ARBA00022475"/>
    </source>
</evidence>
<evidence type="ECO:0000256" key="5">
    <source>
        <dbReference type="ARBA" id="ARBA00022989"/>
    </source>
</evidence>
<protein>
    <submittedName>
        <fullName evidence="9">ABC transporter permease</fullName>
    </submittedName>
</protein>